<gene>
    <name evidence="2" type="ordered locus">Cyan7425_0240</name>
</gene>
<dbReference type="AlphaFoldDB" id="B8HRX7"/>
<accession>B8HRX7</accession>
<dbReference type="KEGG" id="cyn:Cyan7425_0240"/>
<organism evidence="2">
    <name type="scientific">Cyanothece sp. (strain PCC 7425 / ATCC 29141)</name>
    <dbReference type="NCBI Taxonomy" id="395961"/>
    <lineage>
        <taxon>Bacteria</taxon>
        <taxon>Bacillati</taxon>
        <taxon>Cyanobacteriota</taxon>
        <taxon>Cyanophyceae</taxon>
        <taxon>Gomontiellales</taxon>
        <taxon>Cyanothecaceae</taxon>
        <taxon>Cyanothece</taxon>
    </lineage>
</organism>
<proteinExistence type="predicted"/>
<name>B8HRX7_CYAP4</name>
<dbReference type="HOGENOM" id="CLU_2422005_0_0_3"/>
<protein>
    <submittedName>
        <fullName evidence="2">Uncharacterized protein</fullName>
    </submittedName>
</protein>
<reference evidence="2" key="1">
    <citation type="submission" date="2009-01" db="EMBL/GenBank/DDBJ databases">
        <title>Complete sequence of chromosome Cyanothece sp. PCC 7425.</title>
        <authorList>
            <consortium name="US DOE Joint Genome Institute"/>
            <person name="Lucas S."/>
            <person name="Copeland A."/>
            <person name="Lapidus A."/>
            <person name="Glavina del Rio T."/>
            <person name="Dalin E."/>
            <person name="Tice H."/>
            <person name="Bruce D."/>
            <person name="Goodwin L."/>
            <person name="Pitluck S."/>
            <person name="Sims D."/>
            <person name="Meineke L."/>
            <person name="Brettin T."/>
            <person name="Detter J.C."/>
            <person name="Han C."/>
            <person name="Larimer F."/>
            <person name="Land M."/>
            <person name="Hauser L."/>
            <person name="Kyrpides N."/>
            <person name="Ovchinnikova G."/>
            <person name="Liberton M."/>
            <person name="Stoeckel J."/>
            <person name="Banerjee A."/>
            <person name="Singh A."/>
            <person name="Page L."/>
            <person name="Sato H."/>
            <person name="Zhao L."/>
            <person name="Sherman L."/>
            <person name="Pakrasi H."/>
            <person name="Richardson P."/>
        </authorList>
    </citation>
    <scope>NUCLEOTIDE SEQUENCE</scope>
    <source>
        <strain evidence="2">PCC 7425</strain>
    </source>
</reference>
<dbReference type="EMBL" id="CP001344">
    <property type="protein sequence ID" value="ACL42636.1"/>
    <property type="molecule type" value="Genomic_DNA"/>
</dbReference>
<sequence length="91" mass="9976">MTMSKLLIIPLTLLAISGIILTCTFKTYAQQVPTQQPSDPQTISPTQGNLVRSPRSPSNLRIARCHSCTPHLDRGRGIRPNQSYSLSPCPC</sequence>
<feature type="compositionally biased region" description="Polar residues" evidence="1">
    <location>
        <begin position="80"/>
        <end position="91"/>
    </location>
</feature>
<evidence type="ECO:0000256" key="1">
    <source>
        <dbReference type="SAM" id="MobiDB-lite"/>
    </source>
</evidence>
<evidence type="ECO:0000313" key="2">
    <source>
        <dbReference type="EMBL" id="ACL42636.1"/>
    </source>
</evidence>
<feature type="region of interest" description="Disordered" evidence="1">
    <location>
        <begin position="72"/>
        <end position="91"/>
    </location>
</feature>
<feature type="region of interest" description="Disordered" evidence="1">
    <location>
        <begin position="34"/>
        <end position="58"/>
    </location>
</feature>